<dbReference type="Proteomes" id="UP000663864">
    <property type="component" value="Unassembled WGS sequence"/>
</dbReference>
<dbReference type="PANTHER" id="PTHR24111:SF0">
    <property type="entry name" value="LEUCINE-RICH REPEAT-CONTAINING PROTEIN"/>
    <property type="match status" value="1"/>
</dbReference>
<evidence type="ECO:0000313" key="3">
    <source>
        <dbReference type="Proteomes" id="UP000663864"/>
    </source>
</evidence>
<dbReference type="AlphaFoldDB" id="A0A815NNM3"/>
<gene>
    <name evidence="2" type="ORF">ZHD862_LOCUS34778</name>
</gene>
<accession>A0A815NNM3</accession>
<dbReference type="InterPro" id="IPR032675">
    <property type="entry name" value="LRR_dom_sf"/>
</dbReference>
<name>A0A815NNM3_9BILA</name>
<protein>
    <submittedName>
        <fullName evidence="2">Uncharacterized protein</fullName>
    </submittedName>
</protein>
<dbReference type="EMBL" id="CAJNOT010004645">
    <property type="protein sequence ID" value="CAF1440060.1"/>
    <property type="molecule type" value="Genomic_DNA"/>
</dbReference>
<dbReference type="InterPro" id="IPR001611">
    <property type="entry name" value="Leu-rich_rpt"/>
</dbReference>
<dbReference type="PANTHER" id="PTHR24111">
    <property type="entry name" value="LEUCINE-RICH REPEAT-CONTAINING PROTEIN 34"/>
    <property type="match status" value="1"/>
</dbReference>
<reference evidence="2" key="1">
    <citation type="submission" date="2021-02" db="EMBL/GenBank/DDBJ databases">
        <authorList>
            <person name="Nowell W R."/>
        </authorList>
    </citation>
    <scope>NUCLEOTIDE SEQUENCE</scope>
</reference>
<proteinExistence type="predicted"/>
<dbReference type="SMART" id="SM00368">
    <property type="entry name" value="LRR_RI"/>
    <property type="match status" value="5"/>
</dbReference>
<evidence type="ECO:0000313" key="2">
    <source>
        <dbReference type="EMBL" id="CAF1440060.1"/>
    </source>
</evidence>
<comment type="caution">
    <text evidence="2">The sequence shown here is derived from an EMBL/GenBank/DDBJ whole genome shotgun (WGS) entry which is preliminary data.</text>
</comment>
<dbReference type="SUPFAM" id="SSF52047">
    <property type="entry name" value="RNI-like"/>
    <property type="match status" value="1"/>
</dbReference>
<sequence>MFTLIIIDLLDEQFPKILYDSELNIWIKPIKTNELNTEETYERPTTNTLQSLGNQLDPQTIYYLANILQYDKKITKIRLGNSAISDIGTQYLANVLQHNTTLVTFDIRYNKIGPAGAQYLANALLYNTTLTVLHLGYNEISDEGTQYLANALHQNTTLAALHLWGNKISNAGARDLANALKYNRTLIKLDLRYNQIGRARARYLAHALQYNTVGLALSSFISYISYHLIQTLTMLSLEQNSIDFQARQYFEIEMKKVPLRVWL</sequence>
<keyword evidence="1" id="KW-0677">Repeat</keyword>
<organism evidence="2 3">
    <name type="scientific">Rotaria sordida</name>
    <dbReference type="NCBI Taxonomy" id="392033"/>
    <lineage>
        <taxon>Eukaryota</taxon>
        <taxon>Metazoa</taxon>
        <taxon>Spiralia</taxon>
        <taxon>Gnathifera</taxon>
        <taxon>Rotifera</taxon>
        <taxon>Eurotatoria</taxon>
        <taxon>Bdelloidea</taxon>
        <taxon>Philodinida</taxon>
        <taxon>Philodinidae</taxon>
        <taxon>Rotaria</taxon>
    </lineage>
</organism>
<dbReference type="Gene3D" id="3.80.10.10">
    <property type="entry name" value="Ribonuclease Inhibitor"/>
    <property type="match status" value="2"/>
</dbReference>
<dbReference type="Pfam" id="PF13516">
    <property type="entry name" value="LRR_6"/>
    <property type="match status" value="4"/>
</dbReference>
<evidence type="ECO:0000256" key="1">
    <source>
        <dbReference type="ARBA" id="ARBA00022737"/>
    </source>
</evidence>
<dbReference type="InterPro" id="IPR052201">
    <property type="entry name" value="LRR-containing_regulator"/>
</dbReference>